<dbReference type="RefSeq" id="WP_001638410.1">
    <property type="nucleotide sequence ID" value="NZ_LR134152.1"/>
</dbReference>
<gene>
    <name evidence="2" type="primary">mlaD_1</name>
    <name evidence="2" type="ORF">NCTC13148_03294</name>
</gene>
<evidence type="ECO:0000313" key="2">
    <source>
        <dbReference type="EMBL" id="STL83393.1"/>
    </source>
</evidence>
<dbReference type="AlphaFoldDB" id="A0A376T644"/>
<sequence>MVLEDLIGQFLYGSKGDDNKNSGDAPAAAPGNNETTEPVGTTK</sequence>
<feature type="compositionally biased region" description="Polar residues" evidence="1">
    <location>
        <begin position="32"/>
        <end position="43"/>
    </location>
</feature>
<evidence type="ECO:0000313" key="3">
    <source>
        <dbReference type="Proteomes" id="UP000254255"/>
    </source>
</evidence>
<organism evidence="2 3">
    <name type="scientific">Escherichia coli</name>
    <dbReference type="NCBI Taxonomy" id="562"/>
    <lineage>
        <taxon>Bacteria</taxon>
        <taxon>Pseudomonadati</taxon>
        <taxon>Pseudomonadota</taxon>
        <taxon>Gammaproteobacteria</taxon>
        <taxon>Enterobacterales</taxon>
        <taxon>Enterobacteriaceae</taxon>
        <taxon>Escherichia</taxon>
    </lineage>
</organism>
<accession>A0A376T644</accession>
<protein>
    <submittedName>
        <fullName evidence="2">Phospholipid ABC transporter substrate-binding protein</fullName>
    </submittedName>
</protein>
<dbReference type="EMBL" id="UGET01000004">
    <property type="protein sequence ID" value="STL83393.1"/>
    <property type="molecule type" value="Genomic_DNA"/>
</dbReference>
<feature type="region of interest" description="Disordered" evidence="1">
    <location>
        <begin position="11"/>
        <end position="43"/>
    </location>
</feature>
<name>A0A376T644_ECOLX</name>
<evidence type="ECO:0000256" key="1">
    <source>
        <dbReference type="SAM" id="MobiDB-lite"/>
    </source>
</evidence>
<proteinExistence type="predicted"/>
<dbReference type="Proteomes" id="UP000254255">
    <property type="component" value="Unassembled WGS sequence"/>
</dbReference>
<reference evidence="2 3" key="1">
    <citation type="submission" date="2018-06" db="EMBL/GenBank/DDBJ databases">
        <authorList>
            <consortium name="Pathogen Informatics"/>
            <person name="Doyle S."/>
        </authorList>
    </citation>
    <scope>NUCLEOTIDE SEQUENCE [LARGE SCALE GENOMIC DNA]</scope>
    <source>
        <strain evidence="2 3">NCTC13148</strain>
    </source>
</reference>